<dbReference type="InterPro" id="IPR045031">
    <property type="entry name" value="DHP_synth-like"/>
</dbReference>
<evidence type="ECO:0000256" key="12">
    <source>
        <dbReference type="RuleBase" id="RU361205"/>
    </source>
</evidence>
<keyword evidence="10 12" id="KW-0289">Folate biosynthesis</keyword>
<accession>A0ABV8S6H0</accession>
<name>A0ABV8S6H0_9BACL</name>
<proteinExistence type="inferred from homology"/>
<dbReference type="NCBIfam" id="TIGR01496">
    <property type="entry name" value="DHPS"/>
    <property type="match status" value="1"/>
</dbReference>
<dbReference type="SUPFAM" id="SSF51717">
    <property type="entry name" value="Dihydropteroate synthetase-like"/>
    <property type="match status" value="1"/>
</dbReference>
<dbReference type="PROSITE" id="PS00792">
    <property type="entry name" value="DHPS_1"/>
    <property type="match status" value="1"/>
</dbReference>
<dbReference type="PROSITE" id="PS00793">
    <property type="entry name" value="DHPS_2"/>
    <property type="match status" value="1"/>
</dbReference>
<dbReference type="Pfam" id="PF00809">
    <property type="entry name" value="Pterin_bind"/>
    <property type="match status" value="1"/>
</dbReference>
<evidence type="ECO:0000256" key="11">
    <source>
        <dbReference type="ARBA" id="ARBA00030193"/>
    </source>
</evidence>
<comment type="pathway">
    <text evidence="3 12">Cofactor biosynthesis; tetrahydrofolate biosynthesis; 7,8-dihydrofolate from 2-amino-4-hydroxy-6-hydroxymethyl-7,8-dihydropteridine diphosphate and 4-aminobenzoate: step 1/2.</text>
</comment>
<reference evidence="15" key="1">
    <citation type="journal article" date="2019" name="Int. J. Syst. Evol. Microbiol.">
        <title>The Global Catalogue of Microorganisms (GCM) 10K type strain sequencing project: providing services to taxonomists for standard genome sequencing and annotation.</title>
        <authorList>
            <consortium name="The Broad Institute Genomics Platform"/>
            <consortium name="The Broad Institute Genome Sequencing Center for Infectious Disease"/>
            <person name="Wu L."/>
            <person name="Ma J."/>
        </authorList>
    </citation>
    <scope>NUCLEOTIDE SEQUENCE [LARGE SCALE GENOMIC DNA]</scope>
    <source>
        <strain evidence="15">CGMCC 4.1641</strain>
    </source>
</reference>
<keyword evidence="9 12" id="KW-0460">Magnesium</keyword>
<evidence type="ECO:0000256" key="4">
    <source>
        <dbReference type="ARBA" id="ARBA00009503"/>
    </source>
</evidence>
<organism evidence="14 15">
    <name type="scientific">Cohnella boryungensis</name>
    <dbReference type="NCBI Taxonomy" id="768479"/>
    <lineage>
        <taxon>Bacteria</taxon>
        <taxon>Bacillati</taxon>
        <taxon>Bacillota</taxon>
        <taxon>Bacilli</taxon>
        <taxon>Bacillales</taxon>
        <taxon>Paenibacillaceae</taxon>
        <taxon>Cohnella</taxon>
    </lineage>
</organism>
<evidence type="ECO:0000313" key="15">
    <source>
        <dbReference type="Proteomes" id="UP001595755"/>
    </source>
</evidence>
<sequence length="289" mass="31341">MNPTFYRRTYHMADGLTLELGHRTLIMGILNATPDSFSDGGCYHAVEAAVERAEQMASEGADIIDIGGESTRPGYAPVSLDEELSRVIPVIRAVRERVKLPISIDTYKAEVARQALEAGAHIVNDVWGFKRDPEMAGVAVKYGCPVILTHNRPERDYADFFPEVLKDLRASVELARAAGVGEELIWVDPGIGFAKDYEENLEMLGRLGEVAQLGYPVLLAASRKRVIQHTLGVAAADADDGTGATTALGIAQGCQIVRVHEVPLTKQIAAMSDAIVYRSHGKGSRMRNG</sequence>
<evidence type="ECO:0000256" key="5">
    <source>
        <dbReference type="ARBA" id="ARBA00012458"/>
    </source>
</evidence>
<dbReference type="PROSITE" id="PS50972">
    <property type="entry name" value="PTERIN_BINDING"/>
    <property type="match status" value="1"/>
</dbReference>
<evidence type="ECO:0000256" key="9">
    <source>
        <dbReference type="ARBA" id="ARBA00022842"/>
    </source>
</evidence>
<protein>
    <recommendedName>
        <fullName evidence="6 12">Dihydropteroate synthase</fullName>
        <shortName evidence="12">DHPS</shortName>
        <ecNumber evidence="5 12">2.5.1.15</ecNumber>
    </recommendedName>
    <alternativeName>
        <fullName evidence="11 12">Dihydropteroate pyrophosphorylase</fullName>
    </alternativeName>
</protein>
<dbReference type="RefSeq" id="WP_204605281.1">
    <property type="nucleotide sequence ID" value="NZ_JBHSED010000008.1"/>
</dbReference>
<comment type="cofactor">
    <cofactor evidence="2 12">
        <name>Mg(2+)</name>
        <dbReference type="ChEBI" id="CHEBI:18420"/>
    </cofactor>
</comment>
<dbReference type="InterPro" id="IPR011005">
    <property type="entry name" value="Dihydropteroate_synth-like_sf"/>
</dbReference>
<dbReference type="InterPro" id="IPR006390">
    <property type="entry name" value="DHP_synth_dom"/>
</dbReference>
<dbReference type="GO" id="GO:0004156">
    <property type="term" value="F:dihydropteroate synthase activity"/>
    <property type="evidence" value="ECO:0007669"/>
    <property type="project" value="UniProtKB-EC"/>
</dbReference>
<dbReference type="InterPro" id="IPR000489">
    <property type="entry name" value="Pterin-binding_dom"/>
</dbReference>
<dbReference type="Gene3D" id="3.20.20.20">
    <property type="entry name" value="Dihydropteroate synthase-like"/>
    <property type="match status" value="1"/>
</dbReference>
<evidence type="ECO:0000259" key="13">
    <source>
        <dbReference type="PROSITE" id="PS50972"/>
    </source>
</evidence>
<comment type="caution">
    <text evidence="14">The sequence shown here is derived from an EMBL/GenBank/DDBJ whole genome shotgun (WGS) entry which is preliminary data.</text>
</comment>
<keyword evidence="7 12" id="KW-0808">Transferase</keyword>
<evidence type="ECO:0000256" key="8">
    <source>
        <dbReference type="ARBA" id="ARBA00022723"/>
    </source>
</evidence>
<comment type="similarity">
    <text evidence="4 12">Belongs to the DHPS family.</text>
</comment>
<dbReference type="EMBL" id="JBHSED010000008">
    <property type="protein sequence ID" value="MFC4303131.1"/>
    <property type="molecule type" value="Genomic_DNA"/>
</dbReference>
<evidence type="ECO:0000256" key="3">
    <source>
        <dbReference type="ARBA" id="ARBA00004763"/>
    </source>
</evidence>
<gene>
    <name evidence="14" type="primary">folP</name>
    <name evidence="14" type="ORF">ACFO1S_06675</name>
</gene>
<keyword evidence="15" id="KW-1185">Reference proteome</keyword>
<comment type="catalytic activity">
    <reaction evidence="1">
        <text>(7,8-dihydropterin-6-yl)methyl diphosphate + 4-aminobenzoate = 7,8-dihydropteroate + diphosphate</text>
        <dbReference type="Rhea" id="RHEA:19949"/>
        <dbReference type="ChEBI" id="CHEBI:17836"/>
        <dbReference type="ChEBI" id="CHEBI:17839"/>
        <dbReference type="ChEBI" id="CHEBI:33019"/>
        <dbReference type="ChEBI" id="CHEBI:72950"/>
        <dbReference type="EC" id="2.5.1.15"/>
    </reaction>
</comment>
<evidence type="ECO:0000256" key="2">
    <source>
        <dbReference type="ARBA" id="ARBA00001946"/>
    </source>
</evidence>
<comment type="function">
    <text evidence="12">Catalyzes the condensation of para-aminobenzoate (pABA) with 6-hydroxymethyl-7,8-dihydropterin diphosphate (DHPt-PP) to form 7,8-dihydropteroate (H2Pte), the immediate precursor of folate derivatives.</text>
</comment>
<dbReference type="CDD" id="cd00739">
    <property type="entry name" value="DHPS"/>
    <property type="match status" value="1"/>
</dbReference>
<evidence type="ECO:0000256" key="7">
    <source>
        <dbReference type="ARBA" id="ARBA00022679"/>
    </source>
</evidence>
<keyword evidence="8 12" id="KW-0479">Metal-binding</keyword>
<evidence type="ECO:0000256" key="6">
    <source>
        <dbReference type="ARBA" id="ARBA00016919"/>
    </source>
</evidence>
<dbReference type="Proteomes" id="UP001595755">
    <property type="component" value="Unassembled WGS sequence"/>
</dbReference>
<evidence type="ECO:0000256" key="1">
    <source>
        <dbReference type="ARBA" id="ARBA00000012"/>
    </source>
</evidence>
<dbReference type="PANTHER" id="PTHR20941:SF1">
    <property type="entry name" value="FOLIC ACID SYNTHESIS PROTEIN FOL1"/>
    <property type="match status" value="1"/>
</dbReference>
<evidence type="ECO:0000256" key="10">
    <source>
        <dbReference type="ARBA" id="ARBA00022909"/>
    </source>
</evidence>
<feature type="domain" description="Pterin-binding" evidence="13">
    <location>
        <begin position="24"/>
        <end position="270"/>
    </location>
</feature>
<dbReference type="EC" id="2.5.1.15" evidence="5 12"/>
<dbReference type="PANTHER" id="PTHR20941">
    <property type="entry name" value="FOLATE SYNTHESIS PROTEINS"/>
    <property type="match status" value="1"/>
</dbReference>
<evidence type="ECO:0000313" key="14">
    <source>
        <dbReference type="EMBL" id="MFC4303131.1"/>
    </source>
</evidence>